<sequence length="260" mass="30205">MPGEIVDLDSEDLYEIKIAYKSFWNRFKGSQGIKAEGNSDNINVSKYEGKLQVEVPTYFKISGLQYRRDRPDDLFDICFRPELTIRGREHDDGIRYEIDKSTTRVSYLRRQSDREDDGRFPAEIKQGMHYDFESEPDARHPIFHVQYAPTAIGIGVLNQEYRITNEDELLEEYPDFPRIPSPPMDFVGILYLIIKDHEQAENATWPNKVLTSLENLPTFPKGCFDPNPQSGREMIPEWWYVHADGGPHIPDGIIDMRCVD</sequence>
<dbReference type="RefSeq" id="WP_247993846.1">
    <property type="nucleotide sequence ID" value="NZ_CP096019.1"/>
</dbReference>
<evidence type="ECO:0000313" key="2">
    <source>
        <dbReference type="Proteomes" id="UP000831768"/>
    </source>
</evidence>
<dbReference type="Proteomes" id="UP000831768">
    <property type="component" value="Chromosome"/>
</dbReference>
<accession>A0A8U0A3Z9</accession>
<dbReference type="KEGG" id="haad:MW046_01720"/>
<dbReference type="GeneID" id="71926725"/>
<evidence type="ECO:0000313" key="1">
    <source>
        <dbReference type="EMBL" id="UPM43178.1"/>
    </source>
</evidence>
<keyword evidence="2" id="KW-1185">Reference proteome</keyword>
<dbReference type="AlphaFoldDB" id="A0A8U0A3Z9"/>
<reference evidence="1" key="1">
    <citation type="submission" date="2022-04" db="EMBL/GenBank/DDBJ databases">
        <title>Halocatena sp. nov., isolated from a salt lake.</title>
        <authorList>
            <person name="Cui H.-L."/>
        </authorList>
    </citation>
    <scope>NUCLEOTIDE SEQUENCE</scope>
    <source>
        <strain evidence="1">AD-1</strain>
    </source>
</reference>
<proteinExistence type="predicted"/>
<dbReference type="EMBL" id="CP096019">
    <property type="protein sequence ID" value="UPM43178.1"/>
    <property type="molecule type" value="Genomic_DNA"/>
</dbReference>
<organism evidence="1 2">
    <name type="scientific">Halocatena salina</name>
    <dbReference type="NCBI Taxonomy" id="2934340"/>
    <lineage>
        <taxon>Archaea</taxon>
        <taxon>Methanobacteriati</taxon>
        <taxon>Methanobacteriota</taxon>
        <taxon>Stenosarchaea group</taxon>
        <taxon>Halobacteria</taxon>
        <taxon>Halobacteriales</taxon>
        <taxon>Natronomonadaceae</taxon>
        <taxon>Halocatena</taxon>
    </lineage>
</organism>
<name>A0A8U0A3Z9_9EURY</name>
<protein>
    <submittedName>
        <fullName evidence="1">Uncharacterized protein</fullName>
    </submittedName>
</protein>
<gene>
    <name evidence="1" type="ORF">MW046_01720</name>
</gene>